<evidence type="ECO:0000256" key="2">
    <source>
        <dbReference type="ARBA" id="ARBA00022729"/>
    </source>
</evidence>
<name>A0ABU7JXF1_9NOCA</name>
<evidence type="ECO:0000256" key="4">
    <source>
        <dbReference type="ARBA" id="ARBA00023139"/>
    </source>
</evidence>
<organism evidence="7 8">
    <name type="scientific">Rhodococcus chondri</name>
    <dbReference type="NCBI Taxonomy" id="3065941"/>
    <lineage>
        <taxon>Bacteria</taxon>
        <taxon>Bacillati</taxon>
        <taxon>Actinomycetota</taxon>
        <taxon>Actinomycetes</taxon>
        <taxon>Mycobacteriales</taxon>
        <taxon>Nocardiaceae</taxon>
        <taxon>Rhodococcus</taxon>
    </lineage>
</organism>
<protein>
    <submittedName>
        <fullName evidence="7">LppP/LprE family lipoprotein</fullName>
    </submittedName>
</protein>
<evidence type="ECO:0000256" key="3">
    <source>
        <dbReference type="ARBA" id="ARBA00023136"/>
    </source>
</evidence>
<keyword evidence="1" id="KW-1003">Cell membrane</keyword>
<accession>A0ABU7JXF1</accession>
<keyword evidence="3" id="KW-0472">Membrane</keyword>
<dbReference type="InterPro" id="IPR025971">
    <property type="entry name" value="LppP/LprE"/>
</dbReference>
<feature type="region of interest" description="Disordered" evidence="6">
    <location>
        <begin position="26"/>
        <end position="85"/>
    </location>
</feature>
<dbReference type="EMBL" id="JAUZMZ010000175">
    <property type="protein sequence ID" value="MEE2034701.1"/>
    <property type="molecule type" value="Genomic_DNA"/>
</dbReference>
<reference evidence="7 8" key="1">
    <citation type="submission" date="2023-08" db="EMBL/GenBank/DDBJ databases">
        <authorList>
            <person name="Girao M."/>
            <person name="Carvalho M.F."/>
        </authorList>
    </citation>
    <scope>NUCLEOTIDE SEQUENCE [LARGE SCALE GENOMIC DNA]</scope>
    <source>
        <strain evidence="7 8">CC-R104</strain>
    </source>
</reference>
<proteinExistence type="predicted"/>
<keyword evidence="8" id="KW-1185">Reference proteome</keyword>
<evidence type="ECO:0000256" key="5">
    <source>
        <dbReference type="ARBA" id="ARBA00023288"/>
    </source>
</evidence>
<sequence length="219" mass="22390">MRLHPTLLICATTAALLTACGTDDPATTATPAPPPASGEQSAATPTVVTPAPTPIRSTPQAQSPPAVPTDAPVASDPLQGNGRCLDLDSAPVAEALAGMGDGTFAWRAETATDAPIGQCPSLRWLVAVGGNSAAAPEHILFFADGRYLGTGTSEPYAFTSVAGSTDTTVTASYRWLTGDEPFCCPQGGPAEITYAWDGTQIVMQQPLPQEMLDSYGGGN</sequence>
<evidence type="ECO:0000313" key="7">
    <source>
        <dbReference type="EMBL" id="MEE2034701.1"/>
    </source>
</evidence>
<keyword evidence="4" id="KW-0564">Palmitate</keyword>
<keyword evidence="2" id="KW-0732">Signal</keyword>
<dbReference type="Proteomes" id="UP001331936">
    <property type="component" value="Unassembled WGS sequence"/>
</dbReference>
<evidence type="ECO:0000256" key="6">
    <source>
        <dbReference type="SAM" id="MobiDB-lite"/>
    </source>
</evidence>
<keyword evidence="5 7" id="KW-0449">Lipoprotein</keyword>
<gene>
    <name evidence="7" type="ORF">Q8814_21750</name>
</gene>
<dbReference type="Pfam" id="PF14041">
    <property type="entry name" value="Lipoprotein_21"/>
    <property type="match status" value="1"/>
</dbReference>
<evidence type="ECO:0000256" key="1">
    <source>
        <dbReference type="ARBA" id="ARBA00022475"/>
    </source>
</evidence>
<dbReference type="RefSeq" id="WP_330154062.1">
    <property type="nucleotide sequence ID" value="NZ_JAUZMZ010000175.1"/>
</dbReference>
<dbReference type="PROSITE" id="PS51257">
    <property type="entry name" value="PROKAR_LIPOPROTEIN"/>
    <property type="match status" value="1"/>
</dbReference>
<evidence type="ECO:0000313" key="8">
    <source>
        <dbReference type="Proteomes" id="UP001331936"/>
    </source>
</evidence>
<comment type="caution">
    <text evidence="7">The sequence shown here is derived from an EMBL/GenBank/DDBJ whole genome shotgun (WGS) entry which is preliminary data.</text>
</comment>